<name>A0ACA9SN85_9GLOM</name>
<sequence length="76" mass="8808">DALQNLVEILKLCAEATNYLVSTLIELKKRYQLSVVNDDIVDKINYENDKNLFENATIDEEEKVQTYMPISIDLDK</sequence>
<gene>
    <name evidence="1" type="ORF">RPERSI_LOCUS32665</name>
</gene>
<dbReference type="Proteomes" id="UP000789920">
    <property type="component" value="Unassembled WGS sequence"/>
</dbReference>
<dbReference type="EMBL" id="CAJVQC010137471">
    <property type="protein sequence ID" value="CAG8843229.1"/>
    <property type="molecule type" value="Genomic_DNA"/>
</dbReference>
<keyword evidence="2" id="KW-1185">Reference proteome</keyword>
<comment type="caution">
    <text evidence="1">The sequence shown here is derived from an EMBL/GenBank/DDBJ whole genome shotgun (WGS) entry which is preliminary data.</text>
</comment>
<evidence type="ECO:0000313" key="1">
    <source>
        <dbReference type="EMBL" id="CAG8843229.1"/>
    </source>
</evidence>
<feature type="non-terminal residue" evidence="1">
    <location>
        <position position="76"/>
    </location>
</feature>
<protein>
    <submittedName>
        <fullName evidence="1">24634_t:CDS:1</fullName>
    </submittedName>
</protein>
<proteinExistence type="predicted"/>
<evidence type="ECO:0000313" key="2">
    <source>
        <dbReference type="Proteomes" id="UP000789920"/>
    </source>
</evidence>
<accession>A0ACA9SN85</accession>
<organism evidence="1 2">
    <name type="scientific">Racocetra persica</name>
    <dbReference type="NCBI Taxonomy" id="160502"/>
    <lineage>
        <taxon>Eukaryota</taxon>
        <taxon>Fungi</taxon>
        <taxon>Fungi incertae sedis</taxon>
        <taxon>Mucoromycota</taxon>
        <taxon>Glomeromycotina</taxon>
        <taxon>Glomeromycetes</taxon>
        <taxon>Diversisporales</taxon>
        <taxon>Gigasporaceae</taxon>
        <taxon>Racocetra</taxon>
    </lineage>
</organism>
<reference evidence="1" key="1">
    <citation type="submission" date="2021-06" db="EMBL/GenBank/DDBJ databases">
        <authorList>
            <person name="Kallberg Y."/>
            <person name="Tangrot J."/>
            <person name="Rosling A."/>
        </authorList>
    </citation>
    <scope>NUCLEOTIDE SEQUENCE</scope>
    <source>
        <strain evidence="1">MA461A</strain>
    </source>
</reference>
<feature type="non-terminal residue" evidence="1">
    <location>
        <position position="1"/>
    </location>
</feature>